<comment type="similarity">
    <text evidence="1">Belongs to the bacterial solute-binding protein 5 family.</text>
</comment>
<protein>
    <submittedName>
        <fullName evidence="7">ABC-type transport system substrate-binding protein</fullName>
    </submittedName>
</protein>
<feature type="region of interest" description="Disordered" evidence="4">
    <location>
        <begin position="27"/>
        <end position="47"/>
    </location>
</feature>
<dbReference type="PANTHER" id="PTHR30290">
    <property type="entry name" value="PERIPLASMIC BINDING COMPONENT OF ABC TRANSPORTER"/>
    <property type="match status" value="1"/>
</dbReference>
<evidence type="ECO:0000256" key="4">
    <source>
        <dbReference type="SAM" id="MobiDB-lite"/>
    </source>
</evidence>
<keyword evidence="3 5" id="KW-0732">Signal</keyword>
<name>A0A2Y9BDI6_9FIRM</name>
<dbReference type="AlphaFoldDB" id="A0A2Y9BDI6"/>
<gene>
    <name evidence="7" type="ORF">A8806_10578</name>
</gene>
<dbReference type="GO" id="GO:0043190">
    <property type="term" value="C:ATP-binding cassette (ABC) transporter complex"/>
    <property type="evidence" value="ECO:0007669"/>
    <property type="project" value="InterPro"/>
</dbReference>
<feature type="domain" description="Solute-binding protein family 5" evidence="6">
    <location>
        <begin position="108"/>
        <end position="460"/>
    </location>
</feature>
<dbReference type="PROSITE" id="PS51257">
    <property type="entry name" value="PROKAR_LIPOPROTEIN"/>
    <property type="match status" value="1"/>
</dbReference>
<dbReference type="EMBL" id="QGDL01000005">
    <property type="protein sequence ID" value="PWJ29776.1"/>
    <property type="molecule type" value="Genomic_DNA"/>
</dbReference>
<dbReference type="PIRSF" id="PIRSF002741">
    <property type="entry name" value="MppA"/>
    <property type="match status" value="1"/>
</dbReference>
<dbReference type="RefSeq" id="WP_109730918.1">
    <property type="nucleotide sequence ID" value="NZ_BAAACK010000018.1"/>
</dbReference>
<dbReference type="Pfam" id="PF00496">
    <property type="entry name" value="SBP_bac_5"/>
    <property type="match status" value="1"/>
</dbReference>
<dbReference type="SUPFAM" id="SSF53850">
    <property type="entry name" value="Periplasmic binding protein-like II"/>
    <property type="match status" value="1"/>
</dbReference>
<evidence type="ECO:0000313" key="7">
    <source>
        <dbReference type="EMBL" id="PWJ29776.1"/>
    </source>
</evidence>
<evidence type="ECO:0000256" key="3">
    <source>
        <dbReference type="ARBA" id="ARBA00022729"/>
    </source>
</evidence>
<evidence type="ECO:0000256" key="2">
    <source>
        <dbReference type="ARBA" id="ARBA00022448"/>
    </source>
</evidence>
<evidence type="ECO:0000256" key="1">
    <source>
        <dbReference type="ARBA" id="ARBA00005695"/>
    </source>
</evidence>
<dbReference type="PANTHER" id="PTHR30290:SF9">
    <property type="entry name" value="OLIGOPEPTIDE-BINDING PROTEIN APPA"/>
    <property type="match status" value="1"/>
</dbReference>
<dbReference type="Proteomes" id="UP000245845">
    <property type="component" value="Unassembled WGS sequence"/>
</dbReference>
<dbReference type="GO" id="GO:0042597">
    <property type="term" value="C:periplasmic space"/>
    <property type="evidence" value="ECO:0007669"/>
    <property type="project" value="UniProtKB-ARBA"/>
</dbReference>
<organism evidence="7 8">
    <name type="scientific">Faecalicatena orotica</name>
    <dbReference type="NCBI Taxonomy" id="1544"/>
    <lineage>
        <taxon>Bacteria</taxon>
        <taxon>Bacillati</taxon>
        <taxon>Bacillota</taxon>
        <taxon>Clostridia</taxon>
        <taxon>Lachnospirales</taxon>
        <taxon>Lachnospiraceae</taxon>
        <taxon>Faecalicatena</taxon>
    </lineage>
</organism>
<dbReference type="InterPro" id="IPR039424">
    <property type="entry name" value="SBP_5"/>
</dbReference>
<evidence type="ECO:0000259" key="6">
    <source>
        <dbReference type="Pfam" id="PF00496"/>
    </source>
</evidence>
<dbReference type="CDD" id="cd00995">
    <property type="entry name" value="PBP2_NikA_DppA_OppA_like"/>
    <property type="match status" value="1"/>
</dbReference>
<keyword evidence="8" id="KW-1185">Reference proteome</keyword>
<dbReference type="InterPro" id="IPR030678">
    <property type="entry name" value="Peptide/Ni-bd"/>
</dbReference>
<dbReference type="Gene3D" id="3.10.105.10">
    <property type="entry name" value="Dipeptide-binding Protein, Domain 3"/>
    <property type="match status" value="1"/>
</dbReference>
<dbReference type="GO" id="GO:0015833">
    <property type="term" value="P:peptide transport"/>
    <property type="evidence" value="ECO:0007669"/>
    <property type="project" value="TreeGrafter"/>
</dbReference>
<comment type="caution">
    <text evidence="7">The sequence shown here is derived from an EMBL/GenBank/DDBJ whole genome shotgun (WGS) entry which is preliminary data.</text>
</comment>
<dbReference type="Gene3D" id="3.40.190.10">
    <property type="entry name" value="Periplasmic binding protein-like II"/>
    <property type="match status" value="1"/>
</dbReference>
<feature type="signal peptide" evidence="5">
    <location>
        <begin position="1"/>
        <end position="23"/>
    </location>
</feature>
<evidence type="ECO:0000256" key="5">
    <source>
        <dbReference type="SAM" id="SignalP"/>
    </source>
</evidence>
<reference evidence="7 8" key="1">
    <citation type="submission" date="2018-05" db="EMBL/GenBank/DDBJ databases">
        <title>The Hungate 1000. A catalogue of reference genomes from the rumen microbiome.</title>
        <authorList>
            <person name="Kelly W."/>
        </authorList>
    </citation>
    <scope>NUCLEOTIDE SEQUENCE [LARGE SCALE GENOMIC DNA]</scope>
    <source>
        <strain evidence="7 8">NLAE-zl-C242</strain>
    </source>
</reference>
<feature type="chain" id="PRO_5043162150" evidence="5">
    <location>
        <begin position="24"/>
        <end position="545"/>
    </location>
</feature>
<sequence length="545" mass="59754">MAGKKVKRMLAVLLAGAMVVSTAACGGNKDADTKSSTDSGDGAADQKTVAADAEEGALVVGIYGGLDSLNPWTSGRITKDMVTYVLYETLASCQSGSKDLDNILMKGYEKVDDNTFDVEIYDYIKDAEGNAITAADVVFSFEQYMQNWATTVEAVTAKDDYHVELKLNTTAAGAFEYIVCKVPIASEKAYNDSADQFASTSCGTLPYTVAGGKDYVNGTKIVARKTGTYWQTDESLIYPGSAANAEVIQFDILEEPTQMALAVEEGRIQFAQYIDPSLLDEVAAKDNLELCMVPSSEDRGIMLCMTEDSPFYDNLALRQAVLYAIDNEAVAEACGYGYGSPSIVTCGNADLTIGYDSSWETKPYDYDPDKARELLKEAGYDEGKLHLRLLCNNNKTITTMWQIIQANLLDVGIDAELNVCEGTTYGSYRDGTSGQYELAYAGPGNGGYVTSDLWNTLFNRKNYASGATWAGAKDDKLQELYDKIAAPDGYTQDNINAFYEYITDNAYYYRIYDLPEYAAYDKEAVSDYFVDWNRFIRANTIALSK</sequence>
<accession>A0A2Y9BDI6</accession>
<evidence type="ECO:0000313" key="8">
    <source>
        <dbReference type="Proteomes" id="UP000245845"/>
    </source>
</evidence>
<proteinExistence type="inferred from homology"/>
<dbReference type="InterPro" id="IPR000914">
    <property type="entry name" value="SBP_5_dom"/>
</dbReference>
<dbReference type="GO" id="GO:1904680">
    <property type="term" value="F:peptide transmembrane transporter activity"/>
    <property type="evidence" value="ECO:0007669"/>
    <property type="project" value="TreeGrafter"/>
</dbReference>
<dbReference type="OrthoDB" id="9772924at2"/>
<keyword evidence="2" id="KW-0813">Transport</keyword>